<sequence>MNYQETTNWMFSQLPMYQLQGASAYKKDLTNVNLLADHLDNPEKKIKCIHVAGTNGKGSTSHMLASILQEAGYKVGLYTSPHLKDFRERIKINGTEISEHFVCEFIEQHKSFFEANDMSFFEMSVGLAFDYFAKEKVDIAIIEVGLGGRLDATNIITPMVSVITNIGIDHVQFLGNTFESIATEKAGIIKPGIPVVIGEYTPETQPVFLAKAFANKSKIYFASDLISETNPSDLLGDYQSHNKKTVIQTITILNEQTDFKVSIETLKSGLLHVVKNTGLLGRWQQLGDNPKIICDTAHNKNGLEIVLKQIQKETFNNLHIVLGVVNDKELNEVLPLFPKNAIYYFCKPNIPRGLDANQLQEKALSFSLIGNAYNSVTEAYIEAKNNSTKDDFIYIGGSTFVVAELPLNKEV</sequence>
<evidence type="ECO:0000256" key="1">
    <source>
        <dbReference type="ARBA" id="ARBA00002714"/>
    </source>
</evidence>
<evidence type="ECO:0000256" key="5">
    <source>
        <dbReference type="ARBA" id="ARBA00013023"/>
    </source>
</evidence>
<comment type="catalytic activity">
    <reaction evidence="18">
        <text>7,8-dihydropteroate + L-glutamate + ATP = 7,8-dihydrofolate + ADP + phosphate + H(+)</text>
        <dbReference type="Rhea" id="RHEA:23584"/>
        <dbReference type="ChEBI" id="CHEBI:15378"/>
        <dbReference type="ChEBI" id="CHEBI:17839"/>
        <dbReference type="ChEBI" id="CHEBI:29985"/>
        <dbReference type="ChEBI" id="CHEBI:30616"/>
        <dbReference type="ChEBI" id="CHEBI:43474"/>
        <dbReference type="ChEBI" id="CHEBI:57451"/>
        <dbReference type="ChEBI" id="CHEBI:456216"/>
        <dbReference type="EC" id="6.3.2.12"/>
    </reaction>
</comment>
<dbReference type="NCBIfam" id="TIGR01499">
    <property type="entry name" value="folC"/>
    <property type="match status" value="1"/>
</dbReference>
<evidence type="ECO:0000313" key="23">
    <source>
        <dbReference type="Proteomes" id="UP000812031"/>
    </source>
</evidence>
<reference evidence="22 23" key="1">
    <citation type="submission" date="2021-07" db="EMBL/GenBank/DDBJ databases">
        <title>Flavobacterium sp. nov. isolated from sediment on the Taihu Lake.</title>
        <authorList>
            <person name="Qu J.-H."/>
        </authorList>
    </citation>
    <scope>NUCLEOTIDE SEQUENCE [LARGE SCALE GENOMIC DNA]</scope>
    <source>
        <strain evidence="22 23">NAS39</strain>
    </source>
</reference>
<comment type="function">
    <text evidence="1">Functions in two distinct reactions of the de novo folate biosynthetic pathway. Catalyzes the addition of a glutamate residue to dihydropteroate (7,8-dihydropteroate or H2Pte) to form dihydrofolate (7,8-dihydrofolate monoglutamate or H2Pte-Glu). Also catalyzes successive additions of L-glutamate to tetrahydrofolate or 10-formyltetrahydrofolate or 5,10-methylenetetrahydrofolate, leading to folylpolyglutamate derivatives.</text>
</comment>
<dbReference type="Proteomes" id="UP000812031">
    <property type="component" value="Unassembled WGS sequence"/>
</dbReference>
<dbReference type="InterPro" id="IPR001645">
    <property type="entry name" value="Folylpolyglutamate_synth"/>
</dbReference>
<dbReference type="PANTHER" id="PTHR11136">
    <property type="entry name" value="FOLYLPOLYGLUTAMATE SYNTHASE-RELATED"/>
    <property type="match status" value="1"/>
</dbReference>
<protein>
    <recommendedName>
        <fullName evidence="7">Dihydrofolate synthase/folylpolyglutamate synthase</fullName>
        <ecNumber evidence="5">6.3.2.12</ecNumber>
        <ecNumber evidence="6">6.3.2.17</ecNumber>
    </recommendedName>
    <alternativeName>
        <fullName evidence="14">Folylpoly-gamma-glutamate synthetase-dihydrofolate synthetase</fullName>
    </alternativeName>
    <alternativeName>
        <fullName evidence="12">Folylpolyglutamate synthetase</fullName>
    </alternativeName>
    <alternativeName>
        <fullName evidence="13">Tetrahydrofolylpolyglutamate synthase</fullName>
    </alternativeName>
</protein>
<dbReference type="Pfam" id="PF02875">
    <property type="entry name" value="Mur_ligase_C"/>
    <property type="match status" value="1"/>
</dbReference>
<comment type="pathway">
    <text evidence="3">Cofactor biosynthesis; tetrahydrofolylpolyglutamate biosynthesis.</text>
</comment>
<comment type="catalytic activity">
    <reaction evidence="16">
        <text>10-formyltetrahydrofolyl-(gamma-L-Glu)(n) + L-glutamate + ATP = 10-formyltetrahydrofolyl-(gamma-L-Glu)(n+1) + ADP + phosphate + H(+)</text>
        <dbReference type="Rhea" id="RHEA:51904"/>
        <dbReference type="Rhea" id="RHEA-COMP:13088"/>
        <dbReference type="Rhea" id="RHEA-COMP:14300"/>
        <dbReference type="ChEBI" id="CHEBI:15378"/>
        <dbReference type="ChEBI" id="CHEBI:29985"/>
        <dbReference type="ChEBI" id="CHEBI:30616"/>
        <dbReference type="ChEBI" id="CHEBI:43474"/>
        <dbReference type="ChEBI" id="CHEBI:134413"/>
        <dbReference type="ChEBI" id="CHEBI:456216"/>
        <dbReference type="EC" id="6.3.2.17"/>
    </reaction>
</comment>
<dbReference type="Pfam" id="PF08245">
    <property type="entry name" value="Mur_ligase_M"/>
    <property type="match status" value="1"/>
</dbReference>
<keyword evidence="10 19" id="KW-0067">ATP-binding</keyword>
<gene>
    <name evidence="22" type="ORF">KZH69_06710</name>
</gene>
<keyword evidence="23" id="KW-1185">Reference proteome</keyword>
<keyword evidence="8 19" id="KW-0436">Ligase</keyword>
<dbReference type="PANTHER" id="PTHR11136:SF0">
    <property type="entry name" value="DIHYDROFOLATE SYNTHETASE-RELATED"/>
    <property type="match status" value="1"/>
</dbReference>
<evidence type="ECO:0000256" key="16">
    <source>
        <dbReference type="ARBA" id="ARBA00047808"/>
    </source>
</evidence>
<keyword evidence="9 19" id="KW-0547">Nucleotide-binding</keyword>
<dbReference type="PROSITE" id="PS01012">
    <property type="entry name" value="FOLYLPOLYGLU_SYNT_2"/>
    <property type="match status" value="1"/>
</dbReference>
<accession>A0ABS6XU39</accession>
<evidence type="ECO:0000259" key="21">
    <source>
        <dbReference type="Pfam" id="PF08245"/>
    </source>
</evidence>
<comment type="similarity">
    <text evidence="4 19">Belongs to the folylpolyglutamate synthase family.</text>
</comment>
<dbReference type="PROSITE" id="PS01011">
    <property type="entry name" value="FOLYLPOLYGLU_SYNT_1"/>
    <property type="match status" value="1"/>
</dbReference>
<evidence type="ECO:0000256" key="19">
    <source>
        <dbReference type="PIRNR" id="PIRNR001563"/>
    </source>
</evidence>
<name>A0ABS6XU39_9FLAO</name>
<organism evidence="22 23">
    <name type="scientific">Flavobacterium taihuense</name>
    <dbReference type="NCBI Taxonomy" id="2857508"/>
    <lineage>
        <taxon>Bacteria</taxon>
        <taxon>Pseudomonadati</taxon>
        <taxon>Bacteroidota</taxon>
        <taxon>Flavobacteriia</taxon>
        <taxon>Flavobacteriales</taxon>
        <taxon>Flavobacteriaceae</taxon>
        <taxon>Flavobacterium</taxon>
    </lineage>
</organism>
<evidence type="ECO:0000256" key="11">
    <source>
        <dbReference type="ARBA" id="ARBA00022909"/>
    </source>
</evidence>
<comment type="catalytic activity">
    <reaction evidence="17">
        <text>(6R)-5,10-methylenetetrahydrofolyl-(gamma-L-Glu)(n) + L-glutamate + ATP = (6R)-5,10-methylenetetrahydrofolyl-(gamma-L-Glu)(n+1) + ADP + phosphate + H(+)</text>
        <dbReference type="Rhea" id="RHEA:51912"/>
        <dbReference type="Rhea" id="RHEA-COMP:13257"/>
        <dbReference type="Rhea" id="RHEA-COMP:13258"/>
        <dbReference type="ChEBI" id="CHEBI:15378"/>
        <dbReference type="ChEBI" id="CHEBI:29985"/>
        <dbReference type="ChEBI" id="CHEBI:30616"/>
        <dbReference type="ChEBI" id="CHEBI:43474"/>
        <dbReference type="ChEBI" id="CHEBI:136572"/>
        <dbReference type="ChEBI" id="CHEBI:456216"/>
        <dbReference type="EC" id="6.3.2.17"/>
    </reaction>
</comment>
<dbReference type="InterPro" id="IPR018109">
    <property type="entry name" value="Folylpolyglutamate_synth_CS"/>
</dbReference>
<comment type="catalytic activity">
    <reaction evidence="15">
        <text>(6S)-5,6,7,8-tetrahydrofolyl-(gamma-L-Glu)(n) + L-glutamate + ATP = (6S)-5,6,7,8-tetrahydrofolyl-(gamma-L-Glu)(n+1) + ADP + phosphate + H(+)</text>
        <dbReference type="Rhea" id="RHEA:10580"/>
        <dbReference type="Rhea" id="RHEA-COMP:14738"/>
        <dbReference type="Rhea" id="RHEA-COMP:14740"/>
        <dbReference type="ChEBI" id="CHEBI:15378"/>
        <dbReference type="ChEBI" id="CHEBI:29985"/>
        <dbReference type="ChEBI" id="CHEBI:30616"/>
        <dbReference type="ChEBI" id="CHEBI:43474"/>
        <dbReference type="ChEBI" id="CHEBI:141005"/>
        <dbReference type="ChEBI" id="CHEBI:456216"/>
        <dbReference type="EC" id="6.3.2.17"/>
    </reaction>
</comment>
<dbReference type="InterPro" id="IPR013221">
    <property type="entry name" value="Mur_ligase_cen"/>
</dbReference>
<evidence type="ECO:0000256" key="4">
    <source>
        <dbReference type="ARBA" id="ARBA00008276"/>
    </source>
</evidence>
<evidence type="ECO:0000256" key="2">
    <source>
        <dbReference type="ARBA" id="ARBA00004799"/>
    </source>
</evidence>
<evidence type="ECO:0000256" key="17">
    <source>
        <dbReference type="ARBA" id="ARBA00049035"/>
    </source>
</evidence>
<evidence type="ECO:0000259" key="20">
    <source>
        <dbReference type="Pfam" id="PF02875"/>
    </source>
</evidence>
<evidence type="ECO:0000256" key="10">
    <source>
        <dbReference type="ARBA" id="ARBA00022840"/>
    </source>
</evidence>
<feature type="domain" description="Mur ligase central" evidence="21">
    <location>
        <begin position="51"/>
        <end position="190"/>
    </location>
</feature>
<evidence type="ECO:0000256" key="14">
    <source>
        <dbReference type="ARBA" id="ARBA00032510"/>
    </source>
</evidence>
<dbReference type="EC" id="6.3.2.17" evidence="6"/>
<evidence type="ECO:0000256" key="9">
    <source>
        <dbReference type="ARBA" id="ARBA00022741"/>
    </source>
</evidence>
<dbReference type="PIRSF" id="PIRSF001563">
    <property type="entry name" value="Folylpolyglu_synth"/>
    <property type="match status" value="1"/>
</dbReference>
<evidence type="ECO:0000256" key="13">
    <source>
        <dbReference type="ARBA" id="ARBA00030592"/>
    </source>
</evidence>
<dbReference type="InterPro" id="IPR004101">
    <property type="entry name" value="Mur_ligase_C"/>
</dbReference>
<keyword evidence="11" id="KW-0289">Folate biosynthesis</keyword>
<dbReference type="EC" id="6.3.2.12" evidence="5"/>
<comment type="pathway">
    <text evidence="2">Cofactor biosynthesis; tetrahydrofolate biosynthesis; 7,8-dihydrofolate from 2-amino-4-hydroxy-6-hydroxymethyl-7,8-dihydropteridine diphosphate and 4-aminobenzoate: step 2/2.</text>
</comment>
<evidence type="ECO:0000256" key="18">
    <source>
        <dbReference type="ARBA" id="ARBA00049161"/>
    </source>
</evidence>
<evidence type="ECO:0000256" key="3">
    <source>
        <dbReference type="ARBA" id="ARBA00005150"/>
    </source>
</evidence>
<evidence type="ECO:0000313" key="22">
    <source>
        <dbReference type="EMBL" id="MBW4360171.1"/>
    </source>
</evidence>
<evidence type="ECO:0000256" key="12">
    <source>
        <dbReference type="ARBA" id="ARBA00030048"/>
    </source>
</evidence>
<evidence type="ECO:0000256" key="7">
    <source>
        <dbReference type="ARBA" id="ARBA00019357"/>
    </source>
</evidence>
<evidence type="ECO:0000256" key="8">
    <source>
        <dbReference type="ARBA" id="ARBA00022598"/>
    </source>
</evidence>
<proteinExistence type="inferred from homology"/>
<dbReference type="RefSeq" id="WP_219316687.1">
    <property type="nucleotide sequence ID" value="NZ_JAHWYN010000005.1"/>
</dbReference>
<evidence type="ECO:0000256" key="15">
    <source>
        <dbReference type="ARBA" id="ARBA00047493"/>
    </source>
</evidence>
<comment type="caution">
    <text evidence="22">The sequence shown here is derived from an EMBL/GenBank/DDBJ whole genome shotgun (WGS) entry which is preliminary data.</text>
</comment>
<dbReference type="EMBL" id="JAHWYN010000005">
    <property type="protein sequence ID" value="MBW4360171.1"/>
    <property type="molecule type" value="Genomic_DNA"/>
</dbReference>
<evidence type="ECO:0000256" key="6">
    <source>
        <dbReference type="ARBA" id="ARBA00013025"/>
    </source>
</evidence>
<feature type="domain" description="Mur ligase C-terminal" evidence="20">
    <location>
        <begin position="281"/>
        <end position="398"/>
    </location>
</feature>